<evidence type="ECO:0000313" key="13">
    <source>
        <dbReference type="Proteomes" id="UP000007264"/>
    </source>
</evidence>
<evidence type="ECO:0000256" key="9">
    <source>
        <dbReference type="ARBA" id="ARBA00023204"/>
    </source>
</evidence>
<keyword evidence="13" id="KW-1185">Reference proteome</keyword>
<evidence type="ECO:0000256" key="7">
    <source>
        <dbReference type="ARBA" id="ARBA00022801"/>
    </source>
</evidence>
<accession>I0Z4J5</accession>
<dbReference type="GO" id="GO:0003697">
    <property type="term" value="F:single-stranded DNA binding"/>
    <property type="evidence" value="ECO:0007669"/>
    <property type="project" value="TreeGrafter"/>
</dbReference>
<dbReference type="SUPFAM" id="SSF56219">
    <property type="entry name" value="DNase I-like"/>
    <property type="match status" value="1"/>
</dbReference>
<dbReference type="GO" id="GO:0046872">
    <property type="term" value="F:metal ion binding"/>
    <property type="evidence" value="ECO:0007669"/>
    <property type="project" value="UniProtKB-KW"/>
</dbReference>
<evidence type="ECO:0000259" key="11">
    <source>
        <dbReference type="Pfam" id="PF03372"/>
    </source>
</evidence>
<evidence type="ECO:0000256" key="10">
    <source>
        <dbReference type="ARBA" id="ARBA00023242"/>
    </source>
</evidence>
<comment type="cofactor">
    <cofactor evidence="2">
        <name>Mg(2+)</name>
        <dbReference type="ChEBI" id="CHEBI:18420"/>
    </cofactor>
</comment>
<keyword evidence="7" id="KW-0378">Hydrolase</keyword>
<dbReference type="PANTHER" id="PTHR15822">
    <property type="entry name" value="TRAF AND TNF RECEPTOR-ASSOCIATED PROTEIN"/>
    <property type="match status" value="1"/>
</dbReference>
<dbReference type="InterPro" id="IPR005135">
    <property type="entry name" value="Endo/exonuclease/phosphatase"/>
</dbReference>
<dbReference type="Pfam" id="PF03372">
    <property type="entry name" value="Exo_endo_phos"/>
    <property type="match status" value="1"/>
</dbReference>
<gene>
    <name evidence="12" type="ORF">COCSUDRAFT_61766</name>
</gene>
<feature type="domain" description="Endonuclease/exonuclease/phosphatase" evidence="11">
    <location>
        <begin position="54"/>
        <end position="300"/>
    </location>
</feature>
<keyword evidence="5" id="KW-0479">Metal-binding</keyword>
<dbReference type="InterPro" id="IPR051547">
    <property type="entry name" value="TDP2-like"/>
</dbReference>
<dbReference type="PANTHER" id="PTHR15822:SF4">
    <property type="entry name" value="TYROSYL-DNA PHOSPHODIESTERASE 2"/>
    <property type="match status" value="1"/>
</dbReference>
<dbReference type="Gene3D" id="3.60.10.10">
    <property type="entry name" value="Endonuclease/exonuclease/phosphatase"/>
    <property type="match status" value="1"/>
</dbReference>
<evidence type="ECO:0000256" key="8">
    <source>
        <dbReference type="ARBA" id="ARBA00022842"/>
    </source>
</evidence>
<evidence type="ECO:0000256" key="5">
    <source>
        <dbReference type="ARBA" id="ARBA00022723"/>
    </source>
</evidence>
<keyword evidence="6" id="KW-0227">DNA damage</keyword>
<reference evidence="12 13" key="1">
    <citation type="journal article" date="2012" name="Genome Biol.">
        <title>The genome of the polar eukaryotic microalga coccomyxa subellipsoidea reveals traits of cold adaptation.</title>
        <authorList>
            <person name="Blanc G."/>
            <person name="Agarkova I."/>
            <person name="Grimwood J."/>
            <person name="Kuo A."/>
            <person name="Brueggeman A."/>
            <person name="Dunigan D."/>
            <person name="Gurnon J."/>
            <person name="Ladunga I."/>
            <person name="Lindquist E."/>
            <person name="Lucas S."/>
            <person name="Pangilinan J."/>
            <person name="Proschold T."/>
            <person name="Salamov A."/>
            <person name="Schmutz J."/>
            <person name="Weeks D."/>
            <person name="Yamada T."/>
            <person name="Claverie J.M."/>
            <person name="Grigoriev I."/>
            <person name="Van Etten J."/>
            <person name="Lomsadze A."/>
            <person name="Borodovsky M."/>
        </authorList>
    </citation>
    <scope>NUCLEOTIDE SEQUENCE [LARGE SCALE GENOMIC DNA]</scope>
    <source>
        <strain evidence="12 13">C-169</strain>
    </source>
</reference>
<dbReference type="GO" id="GO:0004518">
    <property type="term" value="F:nuclease activity"/>
    <property type="evidence" value="ECO:0007669"/>
    <property type="project" value="UniProtKB-KW"/>
</dbReference>
<protein>
    <submittedName>
        <fullName evidence="12">DNase I-like protein</fullName>
    </submittedName>
</protein>
<dbReference type="AlphaFoldDB" id="I0Z4J5"/>
<comment type="caution">
    <text evidence="12">The sequence shown here is derived from an EMBL/GenBank/DDBJ whole genome shotgun (WGS) entry which is preliminary data.</text>
</comment>
<evidence type="ECO:0000256" key="2">
    <source>
        <dbReference type="ARBA" id="ARBA00001946"/>
    </source>
</evidence>
<sequence>MEHAQQVNARKNTALLAELHAARVARQTAHKGSEHPEATASGACSLPTPPISVLTYNVWFEEEVALEERMASIGDVIVETGFPTVICLQEVTDSIFALLRSAPWMRQYEAMPAGGQAYYTALLYKKSAVTGAQPCRLHRFPGSMMGRGRQEVTLSFGNKSCRFVTSHLESPCGWKQPMTEQRSRQCQTTIAALDESGEGNVIFAGDLNWIPANGPLPLTDGWVDAWAELRPDDAGYTYDGTKNPMLTTKHRTRLDRVLAKLKDWKPGSIEMVGLEAIPGVTRAVKVRGVPKKLPVLPSDHFGLFFEMMPC</sequence>
<keyword evidence="9" id="KW-0234">DNA repair</keyword>
<name>I0Z4J5_COCSC</name>
<organism evidence="12 13">
    <name type="scientific">Coccomyxa subellipsoidea (strain C-169)</name>
    <name type="common">Green microalga</name>
    <dbReference type="NCBI Taxonomy" id="574566"/>
    <lineage>
        <taxon>Eukaryota</taxon>
        <taxon>Viridiplantae</taxon>
        <taxon>Chlorophyta</taxon>
        <taxon>core chlorophytes</taxon>
        <taxon>Trebouxiophyceae</taxon>
        <taxon>Trebouxiophyceae incertae sedis</taxon>
        <taxon>Coccomyxaceae</taxon>
        <taxon>Coccomyxa</taxon>
        <taxon>Coccomyxa subellipsoidea</taxon>
    </lineage>
</organism>
<comment type="cofactor">
    <cofactor evidence="1">
        <name>Mn(2+)</name>
        <dbReference type="ChEBI" id="CHEBI:29035"/>
    </cofactor>
</comment>
<evidence type="ECO:0000313" key="12">
    <source>
        <dbReference type="EMBL" id="EIE25564.1"/>
    </source>
</evidence>
<comment type="subcellular location">
    <subcellularLocation>
        <location evidence="3">Nucleus</location>
        <location evidence="3">PML body</location>
    </subcellularLocation>
</comment>
<evidence type="ECO:0000256" key="1">
    <source>
        <dbReference type="ARBA" id="ARBA00001936"/>
    </source>
</evidence>
<dbReference type="STRING" id="574566.I0Z4J5"/>
<dbReference type="eggNOG" id="KOG2756">
    <property type="taxonomic scope" value="Eukaryota"/>
</dbReference>
<dbReference type="GO" id="GO:0006302">
    <property type="term" value="P:double-strand break repair"/>
    <property type="evidence" value="ECO:0007669"/>
    <property type="project" value="TreeGrafter"/>
</dbReference>
<keyword evidence="4" id="KW-0540">Nuclease</keyword>
<dbReference type="EMBL" id="AGSI01000004">
    <property type="protein sequence ID" value="EIE25564.1"/>
    <property type="molecule type" value="Genomic_DNA"/>
</dbReference>
<dbReference type="GeneID" id="17043566"/>
<dbReference type="CDD" id="cd09080">
    <property type="entry name" value="TDP2"/>
    <property type="match status" value="1"/>
</dbReference>
<dbReference type="RefSeq" id="XP_005650108.1">
    <property type="nucleotide sequence ID" value="XM_005650051.1"/>
</dbReference>
<dbReference type="GO" id="GO:0005737">
    <property type="term" value="C:cytoplasm"/>
    <property type="evidence" value="ECO:0007669"/>
    <property type="project" value="TreeGrafter"/>
</dbReference>
<keyword evidence="10" id="KW-0539">Nucleus</keyword>
<dbReference type="GO" id="GO:0070260">
    <property type="term" value="F:5'-tyrosyl-DNA phosphodiesterase activity"/>
    <property type="evidence" value="ECO:0007669"/>
    <property type="project" value="TreeGrafter"/>
</dbReference>
<evidence type="ECO:0000256" key="3">
    <source>
        <dbReference type="ARBA" id="ARBA00004322"/>
    </source>
</evidence>
<dbReference type="KEGG" id="csl:COCSUDRAFT_61766"/>
<dbReference type="InterPro" id="IPR036691">
    <property type="entry name" value="Endo/exonu/phosph_ase_sf"/>
</dbReference>
<evidence type="ECO:0000256" key="6">
    <source>
        <dbReference type="ARBA" id="ARBA00022763"/>
    </source>
</evidence>
<dbReference type="Proteomes" id="UP000007264">
    <property type="component" value="Unassembled WGS sequence"/>
</dbReference>
<dbReference type="OrthoDB" id="9975959at2759"/>
<evidence type="ECO:0000256" key="4">
    <source>
        <dbReference type="ARBA" id="ARBA00022722"/>
    </source>
</evidence>
<keyword evidence="8" id="KW-0460">Magnesium</keyword>
<proteinExistence type="predicted"/>